<feature type="domain" description="J" evidence="2">
    <location>
        <begin position="29"/>
        <end position="94"/>
    </location>
</feature>
<evidence type="ECO:0000313" key="3">
    <source>
        <dbReference type="EMBL" id="TYH32109.1"/>
    </source>
</evidence>
<dbReference type="EMBL" id="CM017688">
    <property type="protein sequence ID" value="TYH32109.1"/>
    <property type="molecule type" value="Genomic_DNA"/>
</dbReference>
<feature type="compositionally biased region" description="Basic and acidic residues" evidence="1">
    <location>
        <begin position="262"/>
        <end position="272"/>
    </location>
</feature>
<dbReference type="PRINTS" id="PR00625">
    <property type="entry name" value="JDOMAIN"/>
</dbReference>
<dbReference type="CDD" id="cd06257">
    <property type="entry name" value="DnaJ"/>
    <property type="match status" value="1"/>
</dbReference>
<accession>A0A5D2HQZ1</accession>
<proteinExistence type="predicted"/>
<dbReference type="InterPro" id="IPR056453">
    <property type="entry name" value="HTH_DNAJC9"/>
</dbReference>
<dbReference type="InterPro" id="IPR001623">
    <property type="entry name" value="DnaJ_domain"/>
</dbReference>
<feature type="region of interest" description="Disordered" evidence="1">
    <location>
        <begin position="248"/>
        <end position="280"/>
    </location>
</feature>
<feature type="region of interest" description="Disordered" evidence="1">
    <location>
        <begin position="1"/>
        <end position="28"/>
    </location>
</feature>
<dbReference type="AlphaFoldDB" id="A0A5D2HQZ1"/>
<dbReference type="InterPro" id="IPR042977">
    <property type="entry name" value="AtJ6-like"/>
</dbReference>
<dbReference type="SUPFAM" id="SSF46565">
    <property type="entry name" value="Chaperone J-domain"/>
    <property type="match status" value="1"/>
</dbReference>
<organism evidence="3 4">
    <name type="scientific">Gossypium darwinii</name>
    <name type="common">Darwin's cotton</name>
    <name type="synonym">Gossypium barbadense var. darwinii</name>
    <dbReference type="NCBI Taxonomy" id="34276"/>
    <lineage>
        <taxon>Eukaryota</taxon>
        <taxon>Viridiplantae</taxon>
        <taxon>Streptophyta</taxon>
        <taxon>Embryophyta</taxon>
        <taxon>Tracheophyta</taxon>
        <taxon>Spermatophyta</taxon>
        <taxon>Magnoliopsida</taxon>
        <taxon>eudicotyledons</taxon>
        <taxon>Gunneridae</taxon>
        <taxon>Pentapetalae</taxon>
        <taxon>rosids</taxon>
        <taxon>malvids</taxon>
        <taxon>Malvales</taxon>
        <taxon>Malvaceae</taxon>
        <taxon>Malvoideae</taxon>
        <taxon>Gossypium</taxon>
    </lineage>
</organism>
<evidence type="ECO:0000256" key="1">
    <source>
        <dbReference type="SAM" id="MobiDB-lite"/>
    </source>
</evidence>
<evidence type="ECO:0000313" key="4">
    <source>
        <dbReference type="Proteomes" id="UP000323506"/>
    </source>
</evidence>
<dbReference type="InterPro" id="IPR036869">
    <property type="entry name" value="J_dom_sf"/>
</dbReference>
<dbReference type="PANTHER" id="PTHR44916:SF1">
    <property type="entry name" value="CHAPERONE DNAJ-DOMAIN SUPERFAMILY PROTEIN-RELATED"/>
    <property type="match status" value="1"/>
</dbReference>
<dbReference type="SMART" id="SM00271">
    <property type="entry name" value="DnaJ"/>
    <property type="match status" value="1"/>
</dbReference>
<dbReference type="Pfam" id="PF23302">
    <property type="entry name" value="HTH_DNAJC9"/>
    <property type="match status" value="1"/>
</dbReference>
<gene>
    <name evidence="3" type="ORF">ES288_A01G225100v1</name>
</gene>
<sequence length="280" mass="32118">MGKRKNSGVSRDEEEEVEVENHSSSNEKSLYEVLNVAKTASQQEIKKAYYKLALRLHPDKNPGDEEAKEKFQQLQKVISILGDEEKRAVYDQTGCVDDADLAGDVVENLKTFFRAMYKKVTEADIEEFEVNYRGSDSEKKDLFDLYKKCKGNMNKLFCSMLCSDPKLDSHRFKDLLDEAIAAGELKETKAYRKWANKVSEMKPPTSPLRRKEKSVKQSESDLLAIISQLRNERKDRFDSMFSTLVSKYGGNADSEPTEEEFEAARRKVESRKASNKSKHK</sequence>
<dbReference type="Proteomes" id="UP000323506">
    <property type="component" value="Chromosome A01"/>
</dbReference>
<keyword evidence="4" id="KW-1185">Reference proteome</keyword>
<evidence type="ECO:0000259" key="2">
    <source>
        <dbReference type="PROSITE" id="PS50076"/>
    </source>
</evidence>
<reference evidence="3 4" key="1">
    <citation type="submission" date="2019-06" db="EMBL/GenBank/DDBJ databases">
        <title>WGS assembly of Gossypium darwinii.</title>
        <authorList>
            <person name="Chen Z.J."/>
            <person name="Sreedasyam A."/>
            <person name="Ando A."/>
            <person name="Song Q."/>
            <person name="De L."/>
            <person name="Hulse-Kemp A."/>
            <person name="Ding M."/>
            <person name="Ye W."/>
            <person name="Kirkbride R."/>
            <person name="Jenkins J."/>
            <person name="Plott C."/>
            <person name="Lovell J."/>
            <person name="Lin Y.-M."/>
            <person name="Vaughn R."/>
            <person name="Liu B."/>
            <person name="Li W."/>
            <person name="Simpson S."/>
            <person name="Scheffler B."/>
            <person name="Saski C."/>
            <person name="Grover C."/>
            <person name="Hu G."/>
            <person name="Conover J."/>
            <person name="Carlson J."/>
            <person name="Shu S."/>
            <person name="Boston L."/>
            <person name="Williams M."/>
            <person name="Peterson D."/>
            <person name="Mcgee K."/>
            <person name="Jones D."/>
            <person name="Wendel J."/>
            <person name="Stelly D."/>
            <person name="Grimwood J."/>
            <person name="Schmutz J."/>
        </authorList>
    </citation>
    <scope>NUCLEOTIDE SEQUENCE [LARGE SCALE GENOMIC DNA]</scope>
    <source>
        <strain evidence="3">1808015.09</strain>
    </source>
</reference>
<protein>
    <recommendedName>
        <fullName evidence="2">J domain-containing protein</fullName>
    </recommendedName>
</protein>
<name>A0A5D2HQZ1_GOSDA</name>
<dbReference type="Gene3D" id="1.10.287.110">
    <property type="entry name" value="DnaJ domain"/>
    <property type="match status" value="1"/>
</dbReference>
<dbReference type="Pfam" id="PF00226">
    <property type="entry name" value="DnaJ"/>
    <property type="match status" value="1"/>
</dbReference>
<dbReference type="PROSITE" id="PS50076">
    <property type="entry name" value="DNAJ_2"/>
    <property type="match status" value="1"/>
</dbReference>
<dbReference type="PANTHER" id="PTHR44916">
    <property type="entry name" value="CHAPERONE DNAJ-DOMAIN SUPERFAMILY PROTEIN-RELATED"/>
    <property type="match status" value="1"/>
</dbReference>